<protein>
    <submittedName>
        <fullName evidence="3">Uncharacterized protein</fullName>
    </submittedName>
</protein>
<evidence type="ECO:0000256" key="2">
    <source>
        <dbReference type="SAM" id="Phobius"/>
    </source>
</evidence>
<keyword evidence="2" id="KW-1133">Transmembrane helix</keyword>
<keyword evidence="2" id="KW-0812">Transmembrane</keyword>
<accession>A0A5B7GSD0</accession>
<dbReference type="AlphaFoldDB" id="A0A5B7GSD0"/>
<name>A0A5B7GSD0_PORTR</name>
<feature type="transmembrane region" description="Helical" evidence="2">
    <location>
        <begin position="27"/>
        <end position="46"/>
    </location>
</feature>
<reference evidence="3 4" key="1">
    <citation type="submission" date="2019-05" db="EMBL/GenBank/DDBJ databases">
        <title>Another draft genome of Portunus trituberculatus and its Hox gene families provides insights of decapod evolution.</title>
        <authorList>
            <person name="Jeong J.-H."/>
            <person name="Song I."/>
            <person name="Kim S."/>
            <person name="Choi T."/>
            <person name="Kim D."/>
            <person name="Ryu S."/>
            <person name="Kim W."/>
        </authorList>
    </citation>
    <scope>NUCLEOTIDE SEQUENCE [LARGE SCALE GENOMIC DNA]</scope>
    <source>
        <tissue evidence="3">Muscle</tissue>
    </source>
</reference>
<evidence type="ECO:0000256" key="1">
    <source>
        <dbReference type="SAM" id="MobiDB-lite"/>
    </source>
</evidence>
<organism evidence="3 4">
    <name type="scientific">Portunus trituberculatus</name>
    <name type="common">Swimming crab</name>
    <name type="synonym">Neptunus trituberculatus</name>
    <dbReference type="NCBI Taxonomy" id="210409"/>
    <lineage>
        <taxon>Eukaryota</taxon>
        <taxon>Metazoa</taxon>
        <taxon>Ecdysozoa</taxon>
        <taxon>Arthropoda</taxon>
        <taxon>Crustacea</taxon>
        <taxon>Multicrustacea</taxon>
        <taxon>Malacostraca</taxon>
        <taxon>Eumalacostraca</taxon>
        <taxon>Eucarida</taxon>
        <taxon>Decapoda</taxon>
        <taxon>Pleocyemata</taxon>
        <taxon>Brachyura</taxon>
        <taxon>Eubrachyura</taxon>
        <taxon>Portunoidea</taxon>
        <taxon>Portunidae</taxon>
        <taxon>Portuninae</taxon>
        <taxon>Portunus</taxon>
    </lineage>
</organism>
<proteinExistence type="predicted"/>
<evidence type="ECO:0000313" key="3">
    <source>
        <dbReference type="EMBL" id="MPC60509.1"/>
    </source>
</evidence>
<dbReference type="Proteomes" id="UP000324222">
    <property type="component" value="Unassembled WGS sequence"/>
</dbReference>
<evidence type="ECO:0000313" key="4">
    <source>
        <dbReference type="Proteomes" id="UP000324222"/>
    </source>
</evidence>
<comment type="caution">
    <text evidence="3">The sequence shown here is derived from an EMBL/GenBank/DDBJ whole genome shotgun (WGS) entry which is preliminary data.</text>
</comment>
<sequence>MRFLRKGKYNVSVQADTRGGKSCILKIFLHFFFLQNSGSLCFLYFIQFVRLSSPSAPLPLPPYRHFHFYFFSCIFESPSSMHSHVLSHSLPCSGVEAEGGVRLFLRDQHHHHHHHRHRHCHHHHHHYHHHHHHYHHHHHHHHAMPPTLITKDTTAASLLHRHGQ</sequence>
<keyword evidence="2" id="KW-0472">Membrane</keyword>
<keyword evidence="4" id="KW-1185">Reference proteome</keyword>
<feature type="compositionally biased region" description="Basic residues" evidence="1">
    <location>
        <begin position="114"/>
        <end position="143"/>
    </location>
</feature>
<feature type="region of interest" description="Disordered" evidence="1">
    <location>
        <begin position="114"/>
        <end position="144"/>
    </location>
</feature>
<gene>
    <name evidence="3" type="ORF">E2C01_054556</name>
</gene>
<dbReference type="EMBL" id="VSRR010017599">
    <property type="protein sequence ID" value="MPC60509.1"/>
    <property type="molecule type" value="Genomic_DNA"/>
</dbReference>